<comment type="similarity">
    <text evidence="1">Belongs to the CinA family.</text>
</comment>
<dbReference type="NCBIfam" id="TIGR00200">
    <property type="entry name" value="cinA_nterm"/>
    <property type="match status" value="1"/>
</dbReference>
<dbReference type="Proteomes" id="UP000254123">
    <property type="component" value="Unassembled WGS sequence"/>
</dbReference>
<evidence type="ECO:0000256" key="1">
    <source>
        <dbReference type="HAMAP-Rule" id="MF_00226"/>
    </source>
</evidence>
<dbReference type="InterPro" id="IPR008135">
    <property type="entry name" value="Competence-induced_CinA"/>
</dbReference>
<dbReference type="SUPFAM" id="SSF53218">
    <property type="entry name" value="Molybdenum cofactor biosynthesis proteins"/>
    <property type="match status" value="1"/>
</dbReference>
<dbReference type="Gene3D" id="3.40.980.10">
    <property type="entry name" value="MoaB/Mog-like domain"/>
    <property type="match status" value="1"/>
</dbReference>
<gene>
    <name evidence="3" type="primary">yfaY</name>
    <name evidence="3" type="ORF">NCTC10526_00695</name>
</gene>
<sequence>MKAEIIAIGTEILLGQIVNTNAQYMAKELADLGVDVYFQGVVGDNMTRVKEALTIASSRSDLVICCGGLGPTEDDLTKDAIAEFTDAKLVIDEGAEKKILELFKDGSESLIASNKRQAHTIEGSHLLKNEVGLAVGFVRNHQGTYYAVLPGPPREMKVMFEQELKPLIDNILGERKKLYSKYLKFGNIGESAVEDTLKQLITEQNNVSIAPYAGIGEITIRLTVKAHSPEQAEAEFLEPAKQIRGLLNDYLYSEENESLEQALSKIKIDDFGVYEINTNAYLSHRILTTDMYHENLKVSTTKVEKATITEALARQQFTDFIEQNKLKNAIGVFHCQISQVSITPSGRPRKTFFIALCVDKKIKLIERTFIGDMQAVQIRAAKTALFLLLKALKR</sequence>
<name>A0A379LID8_9GAMM</name>
<dbReference type="CDD" id="cd00885">
    <property type="entry name" value="cinA"/>
    <property type="match status" value="1"/>
</dbReference>
<evidence type="ECO:0000313" key="3">
    <source>
        <dbReference type="EMBL" id="SUD90369.1"/>
    </source>
</evidence>
<dbReference type="InterPro" id="IPR036425">
    <property type="entry name" value="MoaB/Mog-like_dom_sf"/>
</dbReference>
<keyword evidence="4" id="KW-1185">Reference proteome</keyword>
<dbReference type="PIRSF" id="PIRSF006728">
    <property type="entry name" value="CinA"/>
    <property type="match status" value="1"/>
</dbReference>
<dbReference type="Pfam" id="PF00994">
    <property type="entry name" value="MoCF_biosynth"/>
    <property type="match status" value="1"/>
</dbReference>
<dbReference type="PANTHER" id="PTHR13939:SF0">
    <property type="entry name" value="NMN AMIDOHYDROLASE-LIKE PROTEIN YFAY"/>
    <property type="match status" value="1"/>
</dbReference>
<dbReference type="Gene3D" id="3.30.70.2860">
    <property type="match status" value="1"/>
</dbReference>
<protein>
    <recommendedName>
        <fullName evidence="1">CinA-like protein</fullName>
    </recommendedName>
</protein>
<evidence type="ECO:0000313" key="4">
    <source>
        <dbReference type="Proteomes" id="UP000254123"/>
    </source>
</evidence>
<accession>A0A379LID8</accession>
<dbReference type="HAMAP" id="MF_00226_B">
    <property type="entry name" value="CinA_B"/>
    <property type="match status" value="1"/>
</dbReference>
<dbReference type="SMART" id="SM00852">
    <property type="entry name" value="MoCF_biosynth"/>
    <property type="match status" value="1"/>
</dbReference>
<proteinExistence type="inferred from homology"/>
<dbReference type="EMBL" id="UGVC01000001">
    <property type="protein sequence ID" value="SUD90369.1"/>
    <property type="molecule type" value="Genomic_DNA"/>
</dbReference>
<dbReference type="InterPro" id="IPR001453">
    <property type="entry name" value="MoaB/Mog_dom"/>
</dbReference>
<dbReference type="RefSeq" id="WP_028858161.1">
    <property type="nucleotide sequence ID" value="NZ_CAJHAQ010000001.1"/>
</dbReference>
<dbReference type="NCBIfam" id="TIGR00177">
    <property type="entry name" value="molyb_syn"/>
    <property type="match status" value="1"/>
</dbReference>
<reference evidence="3 4" key="1">
    <citation type="submission" date="2018-06" db="EMBL/GenBank/DDBJ databases">
        <authorList>
            <consortium name="Pathogen Informatics"/>
            <person name="Doyle S."/>
        </authorList>
    </citation>
    <scope>NUCLEOTIDE SEQUENCE [LARGE SCALE GENOMIC DNA]</scope>
    <source>
        <strain evidence="3 4">NCTC10526</strain>
    </source>
</reference>
<feature type="domain" description="MoaB/Mog" evidence="2">
    <location>
        <begin position="4"/>
        <end position="170"/>
    </location>
</feature>
<dbReference type="STRING" id="1123034.GCA_000685805_00501"/>
<organism evidence="3 4">
    <name type="scientific">Psychrobacter phenylpyruvicus</name>
    <dbReference type="NCBI Taxonomy" id="29432"/>
    <lineage>
        <taxon>Bacteria</taxon>
        <taxon>Pseudomonadati</taxon>
        <taxon>Pseudomonadota</taxon>
        <taxon>Gammaproteobacteria</taxon>
        <taxon>Moraxellales</taxon>
        <taxon>Moraxellaceae</taxon>
        <taxon>Psychrobacter</taxon>
    </lineage>
</organism>
<evidence type="ECO:0000259" key="2">
    <source>
        <dbReference type="SMART" id="SM00852"/>
    </source>
</evidence>
<dbReference type="PANTHER" id="PTHR13939">
    <property type="entry name" value="NICOTINAMIDE-NUCLEOTIDE AMIDOHYDROLASE PNCC"/>
    <property type="match status" value="1"/>
</dbReference>
<dbReference type="InterPro" id="IPR041424">
    <property type="entry name" value="CinA_KH"/>
</dbReference>
<dbReference type="Pfam" id="PF18146">
    <property type="entry name" value="CinA_KH"/>
    <property type="match status" value="1"/>
</dbReference>
<dbReference type="InterPro" id="IPR050101">
    <property type="entry name" value="CinA"/>
</dbReference>
<dbReference type="AlphaFoldDB" id="A0A379LID8"/>